<name>A0A8B3S1F6_9EURY</name>
<organism evidence="3 4">
    <name type="scientific">Candidatus Argoarchaeum ethanivorans</name>
    <dbReference type="NCBI Taxonomy" id="2608793"/>
    <lineage>
        <taxon>Archaea</taxon>
        <taxon>Methanobacteriati</taxon>
        <taxon>Methanobacteriota</taxon>
        <taxon>Stenosarchaea group</taxon>
        <taxon>Methanomicrobia</taxon>
        <taxon>Methanosarcinales</taxon>
        <taxon>Methanosarcinales incertae sedis</taxon>
        <taxon>GOM Arc I cluster</taxon>
        <taxon>Candidatus Argoarchaeum</taxon>
    </lineage>
</organism>
<feature type="domain" description="VWFA" evidence="2">
    <location>
        <begin position="362"/>
        <end position="551"/>
    </location>
</feature>
<feature type="transmembrane region" description="Helical" evidence="1">
    <location>
        <begin position="768"/>
        <end position="786"/>
    </location>
</feature>
<dbReference type="Gene3D" id="3.40.50.880">
    <property type="match status" value="1"/>
</dbReference>
<keyword evidence="1" id="KW-1133">Transmembrane helix</keyword>
<dbReference type="AlphaFoldDB" id="A0A8B3S1F6"/>
<dbReference type="EMBL" id="RPGO01000033">
    <property type="protein sequence ID" value="RZB29073.1"/>
    <property type="molecule type" value="Genomic_DNA"/>
</dbReference>
<dbReference type="SUPFAM" id="SSF52317">
    <property type="entry name" value="Class I glutamine amidotransferase-like"/>
    <property type="match status" value="1"/>
</dbReference>
<dbReference type="InterPro" id="IPR036465">
    <property type="entry name" value="vWFA_dom_sf"/>
</dbReference>
<evidence type="ECO:0000259" key="2">
    <source>
        <dbReference type="PROSITE" id="PS50234"/>
    </source>
</evidence>
<evidence type="ECO:0000313" key="4">
    <source>
        <dbReference type="Proteomes" id="UP000291831"/>
    </source>
</evidence>
<keyword evidence="1" id="KW-0812">Transmembrane</keyword>
<proteinExistence type="predicted"/>
<dbReference type="InterPro" id="IPR029062">
    <property type="entry name" value="Class_I_gatase-like"/>
</dbReference>
<evidence type="ECO:0000313" key="3">
    <source>
        <dbReference type="EMBL" id="RZB29073.1"/>
    </source>
</evidence>
<dbReference type="PANTHER" id="PTHR37947">
    <property type="entry name" value="BLL2462 PROTEIN"/>
    <property type="match status" value="1"/>
</dbReference>
<evidence type="ECO:0000256" key="1">
    <source>
        <dbReference type="SAM" id="Phobius"/>
    </source>
</evidence>
<comment type="caution">
    <text evidence="3">The sequence shown here is derived from an EMBL/GenBank/DDBJ whole genome shotgun (WGS) entry which is preliminary data.</text>
</comment>
<dbReference type="PANTHER" id="PTHR37947:SF1">
    <property type="entry name" value="BLL2462 PROTEIN"/>
    <property type="match status" value="1"/>
</dbReference>
<dbReference type="Proteomes" id="UP000291831">
    <property type="component" value="Unassembled WGS sequence"/>
</dbReference>
<dbReference type="SMART" id="SM00327">
    <property type="entry name" value="VWA"/>
    <property type="match status" value="1"/>
</dbReference>
<feature type="transmembrane region" description="Helical" evidence="1">
    <location>
        <begin position="6"/>
        <end position="24"/>
    </location>
</feature>
<dbReference type="Gene3D" id="3.40.50.410">
    <property type="entry name" value="von Willebrand factor, type A domain"/>
    <property type="match status" value="1"/>
</dbReference>
<dbReference type="PROSITE" id="PS50234">
    <property type="entry name" value="VWFA"/>
    <property type="match status" value="1"/>
</dbReference>
<gene>
    <name evidence="3" type="ORF">AEth_01677</name>
</gene>
<accession>A0A8B3S1F6</accession>
<dbReference type="CDD" id="cd00198">
    <property type="entry name" value="vWFA"/>
    <property type="match status" value="1"/>
</dbReference>
<keyword evidence="1" id="KW-0472">Membrane</keyword>
<feature type="transmembrane region" description="Helical" evidence="1">
    <location>
        <begin position="31"/>
        <end position="53"/>
    </location>
</feature>
<dbReference type="SUPFAM" id="SSF53300">
    <property type="entry name" value="vWA-like"/>
    <property type="match status" value="1"/>
</dbReference>
<dbReference type="InterPro" id="IPR002035">
    <property type="entry name" value="VWF_A"/>
</dbReference>
<protein>
    <recommendedName>
        <fullName evidence="2">VWFA domain-containing protein</fullName>
    </recommendedName>
</protein>
<reference evidence="4" key="1">
    <citation type="submission" date="2019-01" db="EMBL/GenBank/DDBJ databases">
        <title>Anaerobic oxidation of ethane by archaea from a marine hydrocarbon seep.</title>
        <authorList>
            <person name="Musat F."/>
        </authorList>
    </citation>
    <scope>NUCLEOTIDE SEQUENCE [LARGE SCALE GENOMIC DNA]</scope>
</reference>
<dbReference type="Pfam" id="PF00092">
    <property type="entry name" value="VWA"/>
    <property type="match status" value="1"/>
</dbReference>
<sequence>MNVQEPLLLLLISPVFLLGFYMLRRPAVNRILILSRMVAISLLIIALSNPFVIASHTIRDDTPQVTVIADKTISCDLFDTSQGESLQEYLKTRTPTKYKEITGIKTALGDEILKNSASGEHIVLVSDLNNNHGVDLSDAVILARREGAHIYAVEQTPVHTDTGVEITGSKNIIVGNENTYHVIIRHVGEEITYTLTVKADGDTLYTEIITHSEHEKIIPLPYTPQSEGAHRLTATIATEMEDRFKLNNVFYKSVFAAPKPKVLYTGYDSPLKTVLAELYDLHETTTLDGAKPEDYKVVIIENKDAKSLNPQAQKLKGYTANGGALLVVGGDNSFDRGEYNNSDIEKILPVLSKPSKYKGGRNVVIVVDASGSTDTILYKDIKFIGHIDALAQSIVNNRNIGADTKIGVIAFGSNAEEIGFLSATSENKMILNKKIANIGPEGGGIPTNMDQGLIAAQEMLKEASGVKIVIVLSDGNIRENKNEIETAAKELVDDGTTLYFRQIGYGKEETFITMGEIAETTGADYEYIGTKGLNIQFEPLPEAPEEEEEEVTLHQFGLIITDSEHFITRDRNVSGDLTGYNDITPKIGARRLVAITIGKPVITVWNFGLGRTAAISTDNGNKWAGVLYTEPNSKLISSTVNWLIGDPRPTGDTITAPDTWLGTPGRIIIKTTSIPDVSFDNKRLSFTKEGNQYTAVIDPKKDGFYNIAGYEIAANYPLEYREIGFNDEMGAHIEECNGSVRNFEEAKTLLLGDIKANSVRVVNEPASAKMPFIIASLIIFLGEVILRRLRQRKITRA</sequence>